<protein>
    <recommendedName>
        <fullName evidence="1">Peptidase S74 domain-containing protein</fullName>
    </recommendedName>
</protein>
<evidence type="ECO:0000313" key="2">
    <source>
        <dbReference type="EMBL" id="QHT75845.1"/>
    </source>
</evidence>
<dbReference type="PROSITE" id="PS51688">
    <property type="entry name" value="ICA"/>
    <property type="match status" value="1"/>
</dbReference>
<dbReference type="Gene3D" id="1.10.10.10">
    <property type="entry name" value="Winged helix-like DNA-binding domain superfamily/Winged helix DNA-binding domain"/>
    <property type="match status" value="1"/>
</dbReference>
<feature type="domain" description="Peptidase S74" evidence="1">
    <location>
        <begin position="76"/>
        <end position="167"/>
    </location>
</feature>
<evidence type="ECO:0000259" key="1">
    <source>
        <dbReference type="PROSITE" id="PS51688"/>
    </source>
</evidence>
<reference evidence="2" key="1">
    <citation type="journal article" date="2020" name="Nature">
        <title>Giant virus diversity and host interactions through global metagenomics.</title>
        <authorList>
            <person name="Schulz F."/>
            <person name="Roux S."/>
            <person name="Paez-Espino D."/>
            <person name="Jungbluth S."/>
            <person name="Walsh D.A."/>
            <person name="Denef V.J."/>
            <person name="McMahon K.D."/>
            <person name="Konstantinidis K.T."/>
            <person name="Eloe-Fadrosh E.A."/>
            <person name="Kyrpides N.C."/>
            <person name="Woyke T."/>
        </authorList>
    </citation>
    <scope>NUCLEOTIDE SEQUENCE</scope>
    <source>
        <strain evidence="2">GVMAG-M-3300023179-71</strain>
    </source>
</reference>
<accession>A0A6C0H6Q9</accession>
<sequence>MATSINYNGRQPNNTSYIKNFVQSSLAGGGGSFFKYAYLFGEKVLTTIMDIDIYFPGNLFIGGSFYNNYGTYFTGSDQNIKNNIIPISLSDSNKIYQLKPVQFQYNSEQNKHTHFGLIAQDIQPIYPNLVHKNKDNTLFVNYQEIIPLLIHELQQLKKENQQLQNYIRNLHYP</sequence>
<dbReference type="EMBL" id="MN739883">
    <property type="protein sequence ID" value="QHT75845.1"/>
    <property type="molecule type" value="Genomic_DNA"/>
</dbReference>
<dbReference type="AlphaFoldDB" id="A0A6C0H6Q9"/>
<dbReference type="InterPro" id="IPR030392">
    <property type="entry name" value="S74_ICA"/>
</dbReference>
<proteinExistence type="predicted"/>
<organism evidence="2">
    <name type="scientific">viral metagenome</name>
    <dbReference type="NCBI Taxonomy" id="1070528"/>
    <lineage>
        <taxon>unclassified sequences</taxon>
        <taxon>metagenomes</taxon>
        <taxon>organismal metagenomes</taxon>
    </lineage>
</organism>
<dbReference type="Pfam" id="PF13884">
    <property type="entry name" value="Peptidase_S74"/>
    <property type="match status" value="1"/>
</dbReference>
<dbReference type="InterPro" id="IPR036388">
    <property type="entry name" value="WH-like_DNA-bd_sf"/>
</dbReference>
<name>A0A6C0H6Q9_9ZZZZ</name>